<protein>
    <submittedName>
        <fullName evidence="1">Uncharacterized protein</fullName>
    </submittedName>
</protein>
<evidence type="ECO:0000313" key="2">
    <source>
        <dbReference type="Proteomes" id="UP001607303"/>
    </source>
</evidence>
<dbReference type="AlphaFoldDB" id="A0ABD2AVW1"/>
<organism evidence="1 2">
    <name type="scientific">Vespula maculifrons</name>
    <name type="common">Eastern yellow jacket</name>
    <name type="synonym">Wasp</name>
    <dbReference type="NCBI Taxonomy" id="7453"/>
    <lineage>
        <taxon>Eukaryota</taxon>
        <taxon>Metazoa</taxon>
        <taxon>Ecdysozoa</taxon>
        <taxon>Arthropoda</taxon>
        <taxon>Hexapoda</taxon>
        <taxon>Insecta</taxon>
        <taxon>Pterygota</taxon>
        <taxon>Neoptera</taxon>
        <taxon>Endopterygota</taxon>
        <taxon>Hymenoptera</taxon>
        <taxon>Apocrita</taxon>
        <taxon>Aculeata</taxon>
        <taxon>Vespoidea</taxon>
        <taxon>Vespidae</taxon>
        <taxon>Vespinae</taxon>
        <taxon>Vespula</taxon>
    </lineage>
</organism>
<gene>
    <name evidence="1" type="ORF">V1477_018618</name>
</gene>
<proteinExistence type="predicted"/>
<comment type="caution">
    <text evidence="1">The sequence shown here is derived from an EMBL/GenBank/DDBJ whole genome shotgun (WGS) entry which is preliminary data.</text>
</comment>
<dbReference type="Proteomes" id="UP001607303">
    <property type="component" value="Unassembled WGS sequence"/>
</dbReference>
<name>A0ABD2AVW1_VESMC</name>
<dbReference type="EMBL" id="JAYRBN010000112">
    <property type="protein sequence ID" value="KAL2724757.1"/>
    <property type="molecule type" value="Genomic_DNA"/>
</dbReference>
<reference evidence="1 2" key="1">
    <citation type="journal article" date="2024" name="Ann. Entomol. Soc. Am.">
        <title>Genomic analyses of the southern and eastern yellowjacket wasps (Hymenoptera: Vespidae) reveal evolutionary signatures of social life.</title>
        <authorList>
            <person name="Catto M.A."/>
            <person name="Caine P.B."/>
            <person name="Orr S.E."/>
            <person name="Hunt B.G."/>
            <person name="Goodisman M.A.D."/>
        </authorList>
    </citation>
    <scope>NUCLEOTIDE SEQUENCE [LARGE SCALE GENOMIC DNA]</scope>
    <source>
        <strain evidence="1">232</strain>
        <tissue evidence="1">Head and thorax</tissue>
    </source>
</reference>
<keyword evidence="2" id="KW-1185">Reference proteome</keyword>
<evidence type="ECO:0000313" key="1">
    <source>
        <dbReference type="EMBL" id="KAL2724757.1"/>
    </source>
</evidence>
<sequence length="515" mass="58323">DFYSRPNTPVSVRRTVTLLEIRVRGVLCTNQEIRRLTGGVKDFGKILKNAAIRKVILAAYKISTYHKYFRPKSHRVEVAASGDPRTNGGSTLYYFCYYQESKVTGRYPLPTNSSLQTLELQPYAYSHLGTDLRIAQLSNIESFDHHLSTTAQTPESKIESYRTHRYSREYSGNTHANMLNTLDPILDLIAPENTNAYASRHKRISSYLARTVPRWSLGDATIAAPGKKRTNEDSTRKSTNRDAFPLRELLASQQTGDDFYSRPNTPVSVRRTVTLLEIRVRGVLCTNQEIRRLTGGVKDFGKILKNAAIRKVILAAYKISTYHKYFRPKSHRVEVAASGDPRTNGGSTLYYFCYYQESKVTGRYPLPTNSSLQTLELQPYAYSHLGTDLRIAQLSNIESFDHHLSTTAQTPESKIESYRTHRYSREYSGNTHANMLNTLDPILDLIAPENTNAYASRHKRISSYLARTVPRWSLGDATIAAPGKKRTNEDSTRKSTNRDAFPLRELLASQQTGDV</sequence>
<feature type="non-terminal residue" evidence="1">
    <location>
        <position position="1"/>
    </location>
</feature>
<accession>A0ABD2AVW1</accession>